<protein>
    <submittedName>
        <fullName evidence="1">Uncharacterized protein</fullName>
    </submittedName>
</protein>
<reference evidence="1 2" key="1">
    <citation type="submission" date="2021-01" db="EMBL/GenBank/DDBJ databases">
        <title>Genome seq and assembly of Devosia sp. LEGU1.</title>
        <authorList>
            <person name="Chhetri G."/>
        </authorList>
    </citation>
    <scope>NUCLEOTIDE SEQUENCE [LARGE SCALE GENOMIC DNA]</scope>
    <source>
        <strain evidence="1 2">LEGU1</strain>
    </source>
</reference>
<gene>
    <name evidence="1" type="ORF">JI748_01790</name>
</gene>
<keyword evidence="2" id="KW-1185">Reference proteome</keyword>
<dbReference type="EMBL" id="CP068046">
    <property type="protein sequence ID" value="QQR39775.1"/>
    <property type="molecule type" value="Genomic_DNA"/>
</dbReference>
<accession>A0ABX7CB00</accession>
<dbReference type="Proteomes" id="UP000595857">
    <property type="component" value="Chromosome"/>
</dbReference>
<evidence type="ECO:0000313" key="2">
    <source>
        <dbReference type="Proteomes" id="UP000595857"/>
    </source>
</evidence>
<evidence type="ECO:0000313" key="1">
    <source>
        <dbReference type="EMBL" id="QQR39775.1"/>
    </source>
</evidence>
<sequence>MRLAIGLMLSLTVIGAPIGAECSITNARYIQPDAPWSLTFERVPKYGAANQIAAFALELPNSGVTLHGAVHGSNGFGSPLWSIEGPCSSKAQDSCQFLMENQSPPIYGIYDGVVKFLEAERGSVAPEQIILPQLAVSLWDSNYRDSEWAGDDVMPGDAFLLEGCE</sequence>
<dbReference type="RefSeq" id="WP_201634414.1">
    <property type="nucleotide sequence ID" value="NZ_CP068046.1"/>
</dbReference>
<organism evidence="1 2">
    <name type="scientific">Devosia rhizoryzae</name>
    <dbReference type="NCBI Taxonomy" id="2774137"/>
    <lineage>
        <taxon>Bacteria</taxon>
        <taxon>Pseudomonadati</taxon>
        <taxon>Pseudomonadota</taxon>
        <taxon>Alphaproteobacteria</taxon>
        <taxon>Hyphomicrobiales</taxon>
        <taxon>Devosiaceae</taxon>
        <taxon>Devosia</taxon>
    </lineage>
</organism>
<proteinExistence type="predicted"/>
<name>A0ABX7CB00_9HYPH</name>